<feature type="compositionally biased region" description="Basic and acidic residues" evidence="1">
    <location>
        <begin position="216"/>
        <end position="238"/>
    </location>
</feature>
<comment type="caution">
    <text evidence="2">The sequence shown here is derived from an EMBL/GenBank/DDBJ whole genome shotgun (WGS) entry which is preliminary data.</text>
</comment>
<feature type="compositionally biased region" description="Pro residues" evidence="1">
    <location>
        <begin position="124"/>
        <end position="134"/>
    </location>
</feature>
<gene>
    <name evidence="2" type="ORF">QR680_011734</name>
</gene>
<dbReference type="PROSITE" id="PS51257">
    <property type="entry name" value="PROKAR_LIPOPROTEIN"/>
    <property type="match status" value="1"/>
</dbReference>
<evidence type="ECO:0000256" key="1">
    <source>
        <dbReference type="SAM" id="MobiDB-lite"/>
    </source>
</evidence>
<feature type="compositionally biased region" description="Basic and acidic residues" evidence="1">
    <location>
        <begin position="184"/>
        <end position="195"/>
    </location>
</feature>
<accession>A0AA39HZJ4</accession>
<feature type="compositionally biased region" description="Polar residues" evidence="1">
    <location>
        <begin position="486"/>
        <end position="505"/>
    </location>
</feature>
<feature type="compositionally biased region" description="Pro residues" evidence="1">
    <location>
        <begin position="156"/>
        <end position="170"/>
    </location>
</feature>
<feature type="compositionally biased region" description="Polar residues" evidence="1">
    <location>
        <begin position="105"/>
        <end position="115"/>
    </location>
</feature>
<reference evidence="2" key="1">
    <citation type="submission" date="2023-06" db="EMBL/GenBank/DDBJ databases">
        <title>Genomic analysis of the entomopathogenic nematode Steinernema hermaphroditum.</title>
        <authorList>
            <person name="Schwarz E.M."/>
            <person name="Heppert J.K."/>
            <person name="Baniya A."/>
            <person name="Schwartz H.T."/>
            <person name="Tan C.-H."/>
            <person name="Antoshechkin I."/>
            <person name="Sternberg P.W."/>
            <person name="Goodrich-Blair H."/>
            <person name="Dillman A.R."/>
        </authorList>
    </citation>
    <scope>NUCLEOTIDE SEQUENCE</scope>
    <source>
        <strain evidence="2">PS9179</strain>
        <tissue evidence="2">Whole animal</tissue>
    </source>
</reference>
<proteinExistence type="predicted"/>
<dbReference type="EMBL" id="JAUCMV010000002">
    <property type="protein sequence ID" value="KAK0415028.1"/>
    <property type="molecule type" value="Genomic_DNA"/>
</dbReference>
<feature type="compositionally biased region" description="Pro residues" evidence="1">
    <location>
        <begin position="93"/>
        <end position="102"/>
    </location>
</feature>
<feature type="region of interest" description="Disordered" evidence="1">
    <location>
        <begin position="269"/>
        <end position="315"/>
    </location>
</feature>
<name>A0AA39HZJ4_9BILA</name>
<dbReference type="Proteomes" id="UP001175271">
    <property type="component" value="Unassembled WGS sequence"/>
</dbReference>
<feature type="region of interest" description="Disordered" evidence="1">
    <location>
        <begin position="462"/>
        <end position="505"/>
    </location>
</feature>
<feature type="compositionally biased region" description="Basic and acidic residues" evidence="1">
    <location>
        <begin position="283"/>
        <end position="294"/>
    </location>
</feature>
<sequence>MKLFPAAHSLVSSSTATTFASCEEPSLLIPSRPCFSPILHKTEPVCPTQHISEDSGEEARRPDREEVTSATAVATERTPQEPLDPPAQKKPVSRPPSPPTPANPFASQRTLQRTPQEPLDLPAPKKPPQRPPSPKSSTNPFTPKRTLLRSPERPTQSPPEPPTTATPPESPPKRAEDCPLSQRTTEKNAKSDTQKKSPPRPPPPRATPKTATPPNTREKSQLTPPKEEQVRRLIEQANRLEEQHRKLATDFDRNATRLEEELLQNGEQIWLQLTRPLPTPKSPNEDRNPSDKPEPIPTTEPQDSERAKRLEERNKKKVAMDLKDLKTEMEELGQAFEKKVTEDATRLTTPPGSRNVEGWSKAILEDLCRWVANPPLIPEHRQEFYQELAQIRGFPASFGWDARGKRVFEGMTPSAVTRPATEPSYDWDEDTCWWPRRVEEARVRFHRRAAPRSGYAAWAVDTDASPPRQRRSVRHAPFVPEAEKNPTVQTNSVSPSTNPKTVTPTVLTNSVSPVADSSDRSEHVQFVVSLASTRATTIDGEDFFSADEDAEWAEISVKNGIESQAQGIMDGPGIVVEIDESLFYRGKYNRGHGLRRRQLWVFGMVKRGTADIDSEYRWQSARATEEYAKLRQAPEETISEFAKRIQVAPLAETHLRNGL</sequence>
<dbReference type="AlphaFoldDB" id="A0AA39HZJ4"/>
<protein>
    <submittedName>
        <fullName evidence="2">Uncharacterized protein</fullName>
    </submittedName>
</protein>
<feature type="compositionally biased region" description="Basic and acidic residues" evidence="1">
    <location>
        <begin position="303"/>
        <end position="315"/>
    </location>
</feature>
<organism evidence="2 3">
    <name type="scientific">Steinernema hermaphroditum</name>
    <dbReference type="NCBI Taxonomy" id="289476"/>
    <lineage>
        <taxon>Eukaryota</taxon>
        <taxon>Metazoa</taxon>
        <taxon>Ecdysozoa</taxon>
        <taxon>Nematoda</taxon>
        <taxon>Chromadorea</taxon>
        <taxon>Rhabditida</taxon>
        <taxon>Tylenchina</taxon>
        <taxon>Panagrolaimomorpha</taxon>
        <taxon>Strongyloidoidea</taxon>
        <taxon>Steinernematidae</taxon>
        <taxon>Steinernema</taxon>
    </lineage>
</organism>
<keyword evidence="3" id="KW-1185">Reference proteome</keyword>
<feature type="compositionally biased region" description="Basic and acidic residues" evidence="1">
    <location>
        <begin position="51"/>
        <end position="67"/>
    </location>
</feature>
<feature type="region of interest" description="Disordered" evidence="1">
    <location>
        <begin position="46"/>
        <end position="238"/>
    </location>
</feature>
<evidence type="ECO:0000313" key="2">
    <source>
        <dbReference type="EMBL" id="KAK0415028.1"/>
    </source>
</evidence>
<evidence type="ECO:0000313" key="3">
    <source>
        <dbReference type="Proteomes" id="UP001175271"/>
    </source>
</evidence>